<accession>A0A1Y4L506</accession>
<sequence length="702" mass="76896">MITLQIDGKTVTVQPGTNVLEAALQNGIYIPHLCHHPDLPDIGSCRLCLVEVEGRDGVVPSCKLQAEEGMVVHTDSPTISHLRQLSMELILAAHPEDCSTCPKYGRCELQTLIQYMGTSATRMHTRVKGFAKNESNPLLIHDMNRCVLCGRCVRACHDLRGVGVLQYNQSGMETYIGTLHDKLLKDVDCRFCGACAEVCPTGTIRDLMNFTPTEKRDTLIPCQATCPAHTDVPRYVRYAKEGKFEEATAVIHEKLPFPECLGRVCAHACETKCRRGDVNEAVSIRNIKRYVAEHAQNVLWKRNSKRLPATGKKVCVVGGGPSGMTAAFYLAKQGHAVTLKEAYPKLGGQMQYGIPSYRLPREVVDKEAAYLTEFGVTVETNCRVDHPKELLDEFDAVILAVGTHQGVRLPMTGSNLENVLLNTDFLRNASMGQPTGMGQKVIVLGGGNVAFDCARTAKRLGAQEVHVACLEKREAMLADDEEIEQAQEEGIQVHPGQTFEAICGETAVTGVKFCNVKRFTFDENRRAIIEKEENSEHEIAADTVIFAVGQRTDLAEDSGLERGRGNCIAADPEHFTTNISGIFACGDAIYGTKTVIQAVESGREIASEVDRYLGGDGDISETLAPVEQPDPKIGKVEGFGDLTRAAEDFVSPDERQDNFNPISRGICGSSLCGEAARCLQCDLRFTITGSRLWSDYHTDKEA</sequence>
<dbReference type="PROSITE" id="PS51085">
    <property type="entry name" value="2FE2S_FER_2"/>
    <property type="match status" value="1"/>
</dbReference>
<dbReference type="SMART" id="SM00929">
    <property type="entry name" value="NADH-G_4Fe-4S_3"/>
    <property type="match status" value="1"/>
</dbReference>
<dbReference type="Proteomes" id="UP000195897">
    <property type="component" value="Unassembled WGS sequence"/>
</dbReference>
<evidence type="ECO:0000256" key="6">
    <source>
        <dbReference type="ARBA" id="ARBA00022723"/>
    </source>
</evidence>
<dbReference type="InterPro" id="IPR001041">
    <property type="entry name" value="2Fe-2S_ferredoxin-type"/>
</dbReference>
<feature type="domain" description="4Fe-4S ferredoxin-type" evidence="15">
    <location>
        <begin position="181"/>
        <end position="210"/>
    </location>
</feature>
<dbReference type="SUPFAM" id="SSF54862">
    <property type="entry name" value="4Fe-4S ferredoxins"/>
    <property type="match status" value="1"/>
</dbReference>
<dbReference type="InterPro" id="IPR054351">
    <property type="entry name" value="NADH_UbQ_OxRdtase_ferredoxin"/>
</dbReference>
<dbReference type="InterPro" id="IPR036188">
    <property type="entry name" value="FAD/NAD-bd_sf"/>
</dbReference>
<evidence type="ECO:0000256" key="7">
    <source>
        <dbReference type="ARBA" id="ARBA00022737"/>
    </source>
</evidence>
<dbReference type="InterPro" id="IPR017900">
    <property type="entry name" value="4Fe4S_Fe_S_CS"/>
</dbReference>
<comment type="subcellular location">
    <subcellularLocation>
        <location evidence="2">Membrane</location>
    </subcellularLocation>
</comment>
<evidence type="ECO:0000256" key="1">
    <source>
        <dbReference type="ARBA" id="ARBA00001966"/>
    </source>
</evidence>
<dbReference type="SUPFAM" id="SSF51971">
    <property type="entry name" value="Nucleotide-binding domain"/>
    <property type="match status" value="1"/>
</dbReference>
<evidence type="ECO:0000313" key="17">
    <source>
        <dbReference type="EMBL" id="OUP51848.1"/>
    </source>
</evidence>
<dbReference type="InterPro" id="IPR017896">
    <property type="entry name" value="4Fe4S_Fe-S-bd"/>
</dbReference>
<dbReference type="Gene3D" id="3.50.50.60">
    <property type="entry name" value="FAD/NAD(P)-binding domain"/>
    <property type="match status" value="1"/>
</dbReference>
<dbReference type="Pfam" id="PF22117">
    <property type="entry name" value="Fer4_Nqo3"/>
    <property type="match status" value="1"/>
</dbReference>
<dbReference type="PRINTS" id="PR00469">
    <property type="entry name" value="PNDRDTASEII"/>
</dbReference>
<name>A0A1Y4L506_9FIRM</name>
<evidence type="ECO:0000256" key="13">
    <source>
        <dbReference type="ARBA" id="ARBA00034078"/>
    </source>
</evidence>
<dbReference type="GO" id="GO:0016491">
    <property type="term" value="F:oxidoreductase activity"/>
    <property type="evidence" value="ECO:0007669"/>
    <property type="project" value="InterPro"/>
</dbReference>
<dbReference type="AlphaFoldDB" id="A0A1Y4L506"/>
<dbReference type="GO" id="GO:0051539">
    <property type="term" value="F:4 iron, 4 sulfur cluster binding"/>
    <property type="evidence" value="ECO:0007669"/>
    <property type="project" value="UniProtKB-KW"/>
</dbReference>
<dbReference type="EMBL" id="NFKK01000016">
    <property type="protein sequence ID" value="OUP51848.1"/>
    <property type="molecule type" value="Genomic_DNA"/>
</dbReference>
<keyword evidence="11" id="KW-0520">NAD</keyword>
<comment type="similarity">
    <text evidence="3">Belongs to the complex I 75 kDa subunit family.</text>
</comment>
<dbReference type="PROSITE" id="PS51379">
    <property type="entry name" value="4FE4S_FER_2"/>
    <property type="match status" value="2"/>
</dbReference>
<dbReference type="FunFam" id="3.30.70.20:FF:000035">
    <property type="entry name" value="Iron hydrogenase 1"/>
    <property type="match status" value="1"/>
</dbReference>
<dbReference type="PROSITE" id="PS00198">
    <property type="entry name" value="4FE4S_FER_1"/>
    <property type="match status" value="1"/>
</dbReference>
<keyword evidence="5" id="KW-0001">2Fe-2S</keyword>
<evidence type="ECO:0000259" key="15">
    <source>
        <dbReference type="PROSITE" id="PS51379"/>
    </source>
</evidence>
<dbReference type="Gene3D" id="3.30.70.20">
    <property type="match status" value="1"/>
</dbReference>
<dbReference type="Gene3D" id="3.10.20.740">
    <property type="match status" value="1"/>
</dbReference>
<keyword evidence="7" id="KW-0677">Repeat</keyword>
<dbReference type="SUPFAM" id="SSF54292">
    <property type="entry name" value="2Fe-2S ferredoxin-like"/>
    <property type="match status" value="1"/>
</dbReference>
<dbReference type="InterPro" id="IPR009051">
    <property type="entry name" value="Helical_ferredxn"/>
</dbReference>
<dbReference type="Gene3D" id="1.10.1060.10">
    <property type="entry name" value="Alpha-helical ferredoxin"/>
    <property type="match status" value="1"/>
</dbReference>
<dbReference type="PANTHER" id="PTHR42783">
    <property type="entry name" value="GLUTAMATE SYNTHASE [NADPH] SMALL CHAIN"/>
    <property type="match status" value="1"/>
</dbReference>
<evidence type="ECO:0000256" key="11">
    <source>
        <dbReference type="ARBA" id="ARBA00023027"/>
    </source>
</evidence>
<dbReference type="PROSITE" id="PS51839">
    <property type="entry name" value="4FE4S_HC3"/>
    <property type="match status" value="1"/>
</dbReference>
<organism evidence="17 18">
    <name type="scientific">Butyricicoccus pullicaecorum</name>
    <dbReference type="NCBI Taxonomy" id="501571"/>
    <lineage>
        <taxon>Bacteria</taxon>
        <taxon>Bacillati</taxon>
        <taxon>Bacillota</taxon>
        <taxon>Clostridia</taxon>
        <taxon>Eubacteriales</taxon>
        <taxon>Butyricicoccaceae</taxon>
        <taxon>Butyricicoccus</taxon>
    </lineage>
</organism>
<keyword evidence="6" id="KW-0479">Metal-binding</keyword>
<dbReference type="Pfam" id="PF13510">
    <property type="entry name" value="Fer2_4"/>
    <property type="match status" value="1"/>
</dbReference>
<protein>
    <submittedName>
        <fullName evidence="17">Ferredoxin</fullName>
    </submittedName>
</protein>
<evidence type="ECO:0000259" key="14">
    <source>
        <dbReference type="PROSITE" id="PS51085"/>
    </source>
</evidence>
<comment type="cofactor">
    <cofactor evidence="1">
        <name>[4Fe-4S] cluster</name>
        <dbReference type="ChEBI" id="CHEBI:49883"/>
    </cofactor>
</comment>
<dbReference type="Pfam" id="PF10588">
    <property type="entry name" value="NADH-G_4Fe-4S_3"/>
    <property type="match status" value="1"/>
</dbReference>
<keyword evidence="8" id="KW-1278">Translocase</keyword>
<dbReference type="FunFam" id="3.10.20.740:FF:000004">
    <property type="entry name" value="NADH-quinone oxidoreductase"/>
    <property type="match status" value="1"/>
</dbReference>
<evidence type="ECO:0000256" key="3">
    <source>
        <dbReference type="ARBA" id="ARBA00005404"/>
    </source>
</evidence>
<keyword evidence="10" id="KW-0411">Iron-sulfur</keyword>
<keyword evidence="9" id="KW-0408">Iron</keyword>
<dbReference type="InterPro" id="IPR019574">
    <property type="entry name" value="NADH_UbQ_OxRdtase_Gsu_4Fe4S-bd"/>
</dbReference>
<dbReference type="Gene3D" id="3.40.50.720">
    <property type="entry name" value="NAD(P)-binding Rossmann-like Domain"/>
    <property type="match status" value="1"/>
</dbReference>
<dbReference type="InterPro" id="IPR036010">
    <property type="entry name" value="2Fe-2S_ferredoxin-like_sf"/>
</dbReference>
<dbReference type="RefSeq" id="WP_087373964.1">
    <property type="nucleotide sequence ID" value="NZ_NFKK01000016.1"/>
</dbReference>
<evidence type="ECO:0000256" key="10">
    <source>
        <dbReference type="ARBA" id="ARBA00023014"/>
    </source>
</evidence>
<proteinExistence type="inferred from homology"/>
<dbReference type="InterPro" id="IPR028261">
    <property type="entry name" value="DPD_II"/>
</dbReference>
<dbReference type="InterPro" id="IPR023753">
    <property type="entry name" value="FAD/NAD-binding_dom"/>
</dbReference>
<dbReference type="SUPFAM" id="SSF46548">
    <property type="entry name" value="alpha-helical ferredoxin"/>
    <property type="match status" value="1"/>
</dbReference>
<gene>
    <name evidence="17" type="ORF">B5F17_11410</name>
</gene>
<evidence type="ECO:0000256" key="2">
    <source>
        <dbReference type="ARBA" id="ARBA00004370"/>
    </source>
</evidence>
<comment type="caution">
    <text evidence="17">The sequence shown here is derived from an EMBL/GenBank/DDBJ whole genome shotgun (WGS) entry which is preliminary data.</text>
</comment>
<dbReference type="Pfam" id="PF07992">
    <property type="entry name" value="Pyr_redox_2"/>
    <property type="match status" value="1"/>
</dbReference>
<dbReference type="GO" id="GO:0016020">
    <property type="term" value="C:membrane"/>
    <property type="evidence" value="ECO:0007669"/>
    <property type="project" value="UniProtKB-SubCell"/>
</dbReference>
<evidence type="ECO:0000313" key="18">
    <source>
        <dbReference type="Proteomes" id="UP000195897"/>
    </source>
</evidence>
<feature type="domain" description="2Fe-2S ferredoxin-type" evidence="14">
    <location>
        <begin position="1"/>
        <end position="78"/>
    </location>
</feature>
<dbReference type="PRINTS" id="PR00368">
    <property type="entry name" value="FADPNR"/>
</dbReference>
<evidence type="ECO:0000256" key="8">
    <source>
        <dbReference type="ARBA" id="ARBA00022967"/>
    </source>
</evidence>
<evidence type="ECO:0000256" key="4">
    <source>
        <dbReference type="ARBA" id="ARBA00022485"/>
    </source>
</evidence>
<evidence type="ECO:0000256" key="12">
    <source>
        <dbReference type="ARBA" id="ARBA00023136"/>
    </source>
</evidence>
<dbReference type="GO" id="GO:0046872">
    <property type="term" value="F:metal ion binding"/>
    <property type="evidence" value="ECO:0007669"/>
    <property type="project" value="UniProtKB-KW"/>
</dbReference>
<dbReference type="PANTHER" id="PTHR42783:SF3">
    <property type="entry name" value="GLUTAMATE SYNTHASE [NADPH] SMALL CHAIN-RELATED"/>
    <property type="match status" value="1"/>
</dbReference>
<dbReference type="CDD" id="cd00207">
    <property type="entry name" value="fer2"/>
    <property type="match status" value="1"/>
</dbReference>
<evidence type="ECO:0000259" key="16">
    <source>
        <dbReference type="PROSITE" id="PS51839"/>
    </source>
</evidence>
<keyword evidence="12" id="KW-0472">Membrane</keyword>
<evidence type="ECO:0000256" key="9">
    <source>
        <dbReference type="ARBA" id="ARBA00023004"/>
    </source>
</evidence>
<reference evidence="18" key="1">
    <citation type="submission" date="2017-04" db="EMBL/GenBank/DDBJ databases">
        <title>Function of individual gut microbiota members based on whole genome sequencing of pure cultures obtained from chicken caecum.</title>
        <authorList>
            <person name="Medvecky M."/>
            <person name="Cejkova D."/>
            <person name="Polansky O."/>
            <person name="Karasova D."/>
            <person name="Kubasova T."/>
            <person name="Cizek A."/>
            <person name="Rychlik I."/>
        </authorList>
    </citation>
    <scope>NUCLEOTIDE SEQUENCE [LARGE SCALE GENOMIC DNA]</scope>
    <source>
        <strain evidence="18">An180</strain>
    </source>
</reference>
<dbReference type="Pfam" id="PF14691">
    <property type="entry name" value="Fer4_20"/>
    <property type="match status" value="1"/>
</dbReference>
<feature type="domain" description="4Fe-4S ferredoxin-type" evidence="15">
    <location>
        <begin position="137"/>
        <end position="167"/>
    </location>
</feature>
<dbReference type="GO" id="GO:0051537">
    <property type="term" value="F:2 iron, 2 sulfur cluster binding"/>
    <property type="evidence" value="ECO:0007669"/>
    <property type="project" value="UniProtKB-KW"/>
</dbReference>
<comment type="cofactor">
    <cofactor evidence="13">
        <name>[2Fe-2S] cluster</name>
        <dbReference type="ChEBI" id="CHEBI:190135"/>
    </cofactor>
</comment>
<evidence type="ECO:0000256" key="5">
    <source>
        <dbReference type="ARBA" id="ARBA00022714"/>
    </source>
</evidence>
<keyword evidence="4" id="KW-0004">4Fe-4S</keyword>
<feature type="domain" description="4Fe-4S His(Cys)3-ligated-type" evidence="16">
    <location>
        <begin position="78"/>
        <end position="117"/>
    </location>
</feature>